<sequence length="323" mass="36061">MNSLPVRIRQNIRDHITSPQSPVSLKFKSVSTILGYPVNFDPEWPILWAISKEHYPDPATFVPTLATVLTAWCDAFISWLENPDNEETVDILLDKLKEVGRFELVLNTSPDVNRLRTTFDLHSSKFVIVLPPTQRMSASESQSSFASDLLDYCKVPTTVVSDEPDWADIAADSPHSHAITSGVQKLSVEPAETLPDLATIQRPEVLTKSPPYWLIVRQEGRDRVRVEGSHGPSLGILEAYLKKWSRSEVHVVNNPPIVQVKLRESPFGLGPLHDTLILETSRGREISATLVLVLVENVLGYDPIVGNPSGGGLWEFKRTRAFK</sequence>
<dbReference type="EMBL" id="KN832890">
    <property type="protein sequence ID" value="KIM94338.1"/>
    <property type="molecule type" value="Genomic_DNA"/>
</dbReference>
<accession>A0A0C3C629</accession>
<dbReference type="OrthoDB" id="4926491at2759"/>
<evidence type="ECO:0000313" key="2">
    <source>
        <dbReference type="Proteomes" id="UP000054321"/>
    </source>
</evidence>
<proteinExistence type="predicted"/>
<protein>
    <submittedName>
        <fullName evidence="1">Uncharacterized protein</fullName>
    </submittedName>
</protein>
<dbReference type="HOGENOM" id="CLU_060776_0_0_1"/>
<keyword evidence="2" id="KW-1185">Reference proteome</keyword>
<evidence type="ECO:0000313" key="1">
    <source>
        <dbReference type="EMBL" id="KIM94338.1"/>
    </source>
</evidence>
<dbReference type="Proteomes" id="UP000054321">
    <property type="component" value="Unassembled WGS sequence"/>
</dbReference>
<organism evidence="1 2">
    <name type="scientific">Oidiodendron maius (strain Zn)</name>
    <dbReference type="NCBI Taxonomy" id="913774"/>
    <lineage>
        <taxon>Eukaryota</taxon>
        <taxon>Fungi</taxon>
        <taxon>Dikarya</taxon>
        <taxon>Ascomycota</taxon>
        <taxon>Pezizomycotina</taxon>
        <taxon>Leotiomycetes</taxon>
        <taxon>Leotiomycetes incertae sedis</taxon>
        <taxon>Myxotrichaceae</taxon>
        <taxon>Oidiodendron</taxon>
    </lineage>
</organism>
<dbReference type="AlphaFoldDB" id="A0A0C3C629"/>
<reference evidence="1 2" key="1">
    <citation type="submission" date="2014-04" db="EMBL/GenBank/DDBJ databases">
        <authorList>
            <consortium name="DOE Joint Genome Institute"/>
            <person name="Kuo A."/>
            <person name="Martino E."/>
            <person name="Perotto S."/>
            <person name="Kohler A."/>
            <person name="Nagy L.G."/>
            <person name="Floudas D."/>
            <person name="Copeland A."/>
            <person name="Barry K.W."/>
            <person name="Cichocki N."/>
            <person name="Veneault-Fourrey C."/>
            <person name="LaButti K."/>
            <person name="Lindquist E.A."/>
            <person name="Lipzen A."/>
            <person name="Lundell T."/>
            <person name="Morin E."/>
            <person name="Murat C."/>
            <person name="Sun H."/>
            <person name="Tunlid A."/>
            <person name="Henrissat B."/>
            <person name="Grigoriev I.V."/>
            <person name="Hibbett D.S."/>
            <person name="Martin F."/>
            <person name="Nordberg H.P."/>
            <person name="Cantor M.N."/>
            <person name="Hua S.X."/>
        </authorList>
    </citation>
    <scope>NUCLEOTIDE SEQUENCE [LARGE SCALE GENOMIC DNA]</scope>
    <source>
        <strain evidence="1 2">Zn</strain>
    </source>
</reference>
<name>A0A0C3C629_OIDMZ</name>
<reference evidence="2" key="2">
    <citation type="submission" date="2015-01" db="EMBL/GenBank/DDBJ databases">
        <title>Evolutionary Origins and Diversification of the Mycorrhizal Mutualists.</title>
        <authorList>
            <consortium name="DOE Joint Genome Institute"/>
            <consortium name="Mycorrhizal Genomics Consortium"/>
            <person name="Kohler A."/>
            <person name="Kuo A."/>
            <person name="Nagy L.G."/>
            <person name="Floudas D."/>
            <person name="Copeland A."/>
            <person name="Barry K.W."/>
            <person name="Cichocki N."/>
            <person name="Veneault-Fourrey C."/>
            <person name="LaButti K."/>
            <person name="Lindquist E.A."/>
            <person name="Lipzen A."/>
            <person name="Lundell T."/>
            <person name="Morin E."/>
            <person name="Murat C."/>
            <person name="Riley R."/>
            <person name="Ohm R."/>
            <person name="Sun H."/>
            <person name="Tunlid A."/>
            <person name="Henrissat B."/>
            <person name="Grigoriev I.V."/>
            <person name="Hibbett D.S."/>
            <person name="Martin F."/>
        </authorList>
    </citation>
    <scope>NUCLEOTIDE SEQUENCE [LARGE SCALE GENOMIC DNA]</scope>
    <source>
        <strain evidence="2">Zn</strain>
    </source>
</reference>
<dbReference type="InParanoid" id="A0A0C3C629"/>
<gene>
    <name evidence="1" type="ORF">OIDMADRAFT_184416</name>
</gene>